<evidence type="ECO:0000313" key="1">
    <source>
        <dbReference type="EMBL" id="KAF9787497.1"/>
    </source>
</evidence>
<reference evidence="1" key="1">
    <citation type="journal article" date="2020" name="Nat. Commun.">
        <title>Large-scale genome sequencing of mycorrhizal fungi provides insights into the early evolution of symbiotic traits.</title>
        <authorList>
            <person name="Miyauchi S."/>
            <person name="Kiss E."/>
            <person name="Kuo A."/>
            <person name="Drula E."/>
            <person name="Kohler A."/>
            <person name="Sanchez-Garcia M."/>
            <person name="Morin E."/>
            <person name="Andreopoulos B."/>
            <person name="Barry K.W."/>
            <person name="Bonito G."/>
            <person name="Buee M."/>
            <person name="Carver A."/>
            <person name="Chen C."/>
            <person name="Cichocki N."/>
            <person name="Clum A."/>
            <person name="Culley D."/>
            <person name="Crous P.W."/>
            <person name="Fauchery L."/>
            <person name="Girlanda M."/>
            <person name="Hayes R.D."/>
            <person name="Keri Z."/>
            <person name="LaButti K."/>
            <person name="Lipzen A."/>
            <person name="Lombard V."/>
            <person name="Magnuson J."/>
            <person name="Maillard F."/>
            <person name="Murat C."/>
            <person name="Nolan M."/>
            <person name="Ohm R.A."/>
            <person name="Pangilinan J."/>
            <person name="Pereira M.F."/>
            <person name="Perotto S."/>
            <person name="Peter M."/>
            <person name="Pfister S."/>
            <person name="Riley R."/>
            <person name="Sitrit Y."/>
            <person name="Stielow J.B."/>
            <person name="Szollosi G."/>
            <person name="Zifcakova L."/>
            <person name="Stursova M."/>
            <person name="Spatafora J.W."/>
            <person name="Tedersoo L."/>
            <person name="Vaario L.M."/>
            <person name="Yamada A."/>
            <person name="Yan M."/>
            <person name="Wang P."/>
            <person name="Xu J."/>
            <person name="Bruns T."/>
            <person name="Baldrian P."/>
            <person name="Vilgalys R."/>
            <person name="Dunand C."/>
            <person name="Henrissat B."/>
            <person name="Grigoriev I.V."/>
            <person name="Hibbett D."/>
            <person name="Nagy L.G."/>
            <person name="Martin F.M."/>
        </authorList>
    </citation>
    <scope>NUCLEOTIDE SEQUENCE</scope>
    <source>
        <strain evidence="1">UH-Tt-Lm1</strain>
    </source>
</reference>
<comment type="caution">
    <text evidence="1">The sequence shown here is derived from an EMBL/GenBank/DDBJ whole genome shotgun (WGS) entry which is preliminary data.</text>
</comment>
<protein>
    <submittedName>
        <fullName evidence="1">Uncharacterized protein</fullName>
    </submittedName>
</protein>
<proteinExistence type="predicted"/>
<reference evidence="1" key="2">
    <citation type="submission" date="2020-11" db="EMBL/GenBank/DDBJ databases">
        <authorList>
            <consortium name="DOE Joint Genome Institute"/>
            <person name="Kuo A."/>
            <person name="Miyauchi S."/>
            <person name="Kiss E."/>
            <person name="Drula E."/>
            <person name="Kohler A."/>
            <person name="Sanchez-Garcia M."/>
            <person name="Andreopoulos B."/>
            <person name="Barry K.W."/>
            <person name="Bonito G."/>
            <person name="Buee M."/>
            <person name="Carver A."/>
            <person name="Chen C."/>
            <person name="Cichocki N."/>
            <person name="Clum A."/>
            <person name="Culley D."/>
            <person name="Crous P.W."/>
            <person name="Fauchery L."/>
            <person name="Girlanda M."/>
            <person name="Hayes R."/>
            <person name="Keri Z."/>
            <person name="Labutti K."/>
            <person name="Lipzen A."/>
            <person name="Lombard V."/>
            <person name="Magnuson J."/>
            <person name="Maillard F."/>
            <person name="Morin E."/>
            <person name="Murat C."/>
            <person name="Nolan M."/>
            <person name="Ohm R."/>
            <person name="Pangilinan J."/>
            <person name="Pereira M."/>
            <person name="Perotto S."/>
            <person name="Peter M."/>
            <person name="Riley R."/>
            <person name="Sitrit Y."/>
            <person name="Stielow B."/>
            <person name="Szollosi G."/>
            <person name="Zifcakova L."/>
            <person name="Stursova M."/>
            <person name="Spatafora J.W."/>
            <person name="Tedersoo L."/>
            <person name="Vaario L.-M."/>
            <person name="Yamada A."/>
            <person name="Yan M."/>
            <person name="Wang P."/>
            <person name="Xu J."/>
            <person name="Bruns T."/>
            <person name="Baldrian P."/>
            <person name="Vilgalys R."/>
            <person name="Henrissat B."/>
            <person name="Grigoriev I.V."/>
            <person name="Hibbett D."/>
            <person name="Nagy L.G."/>
            <person name="Martin F.M."/>
        </authorList>
    </citation>
    <scope>NUCLEOTIDE SEQUENCE</scope>
    <source>
        <strain evidence="1">UH-Tt-Lm1</strain>
    </source>
</reference>
<keyword evidence="2" id="KW-1185">Reference proteome</keyword>
<dbReference type="Proteomes" id="UP000736335">
    <property type="component" value="Unassembled WGS sequence"/>
</dbReference>
<evidence type="ECO:0000313" key="2">
    <source>
        <dbReference type="Proteomes" id="UP000736335"/>
    </source>
</evidence>
<dbReference type="AlphaFoldDB" id="A0A9P6L8S1"/>
<organism evidence="1 2">
    <name type="scientific">Thelephora terrestris</name>
    <dbReference type="NCBI Taxonomy" id="56493"/>
    <lineage>
        <taxon>Eukaryota</taxon>
        <taxon>Fungi</taxon>
        <taxon>Dikarya</taxon>
        <taxon>Basidiomycota</taxon>
        <taxon>Agaricomycotina</taxon>
        <taxon>Agaricomycetes</taxon>
        <taxon>Thelephorales</taxon>
        <taxon>Thelephoraceae</taxon>
        <taxon>Thelephora</taxon>
    </lineage>
</organism>
<name>A0A9P6L8S1_9AGAM</name>
<sequence>MIHQLPPGLRSLYRLVLRVSSASVLHARPATPRLRVTWRPTFEMAAQMAQKVQHPSLTEDGARAATQAQEWLNKWETRMDNTLSLLYSSAVSRGLPHRLTRNLHTLSKRRKDWVNFMYDRPAAPWRPTGEPVRVNSKKVQKNQGESGELAWNMVGEVVRMAEGRDQLTLGRAPPRRRRTYHNLE</sequence>
<gene>
    <name evidence="1" type="ORF">BJ322DRAFT_1055603</name>
</gene>
<dbReference type="OrthoDB" id="2770090at2759"/>
<accession>A0A9P6L8S1</accession>
<dbReference type="EMBL" id="WIUZ02000005">
    <property type="protein sequence ID" value="KAF9787497.1"/>
    <property type="molecule type" value="Genomic_DNA"/>
</dbReference>